<sequence>MAERYDQVRAALDFSEFEIPRAQALSDADYPNYLAEQLNKYNAYYNQVLRPLIETEDGMPFGEGSEMNVPILHTPLHKTICTLSNGLIQTIEHYYNGRVIQAAETFKNVLDDIQAIYLLTAKSLPEGVTFYRSRTRHPGEQHFTREDLFHNPFENRGRVSTSRYSIPGLPALYLGDSVYVCWEETRQSRIDNLYFSRFQNMDTAKVVKIERIQDFLADIEAPRDGATRGKHLFFLVRYLTVFPLCIACSIKTRTDGDTFKPEYILPQLLLQYVTAAKGVAGIKFPSTRVDYSKIDGISAYNYVFPVKKSRSSGYCRELVKLFSLTAPTSLELERLMSYSDLKTSSPADVAEAFNSSKDLELVEGVRRSYFNSAFGYLELLLKYRHLDRLVMP</sequence>
<reference evidence="2 3" key="1">
    <citation type="journal article" date="2011" name="Int. J. Syst. Evol. Microbiol.">
        <title>Hymenobacter yonginensis sp. nov., isolated from a mesotrophic artificial lake.</title>
        <authorList>
            <person name="Joung Y."/>
            <person name="Cho S.H."/>
            <person name="Kim H."/>
            <person name="Kim S.B."/>
            <person name="Joh K."/>
        </authorList>
    </citation>
    <scope>NUCLEOTIDE SEQUENCE [LARGE SCALE GENOMIC DNA]</scope>
    <source>
        <strain evidence="2 3">KCTC 22745</strain>
    </source>
</reference>
<dbReference type="Pfam" id="PF08808">
    <property type="entry name" value="RES"/>
    <property type="match status" value="1"/>
</dbReference>
<dbReference type="Proteomes" id="UP001211872">
    <property type="component" value="Plasmid unnamed2"/>
</dbReference>
<keyword evidence="2" id="KW-0614">Plasmid</keyword>
<protein>
    <submittedName>
        <fullName evidence="2">RES domain-containing protein</fullName>
    </submittedName>
</protein>
<dbReference type="RefSeq" id="WP_270129569.1">
    <property type="nucleotide sequence ID" value="NZ_CP115397.1"/>
</dbReference>
<evidence type="ECO:0000259" key="1">
    <source>
        <dbReference type="Pfam" id="PF08808"/>
    </source>
</evidence>
<dbReference type="InterPro" id="IPR014914">
    <property type="entry name" value="RES_dom"/>
</dbReference>
<evidence type="ECO:0000313" key="3">
    <source>
        <dbReference type="Proteomes" id="UP001211872"/>
    </source>
</evidence>
<geneLocation type="plasmid" evidence="2 3">
    <name>unnamed2</name>
</geneLocation>
<name>A0ABY7PVA1_9BACT</name>
<evidence type="ECO:0000313" key="2">
    <source>
        <dbReference type="EMBL" id="WBO86862.1"/>
    </source>
</evidence>
<organism evidence="2 3">
    <name type="scientific">Hymenobacter yonginensis</name>
    <dbReference type="NCBI Taxonomy" id="748197"/>
    <lineage>
        <taxon>Bacteria</taxon>
        <taxon>Pseudomonadati</taxon>
        <taxon>Bacteroidota</taxon>
        <taxon>Cytophagia</taxon>
        <taxon>Cytophagales</taxon>
        <taxon>Hymenobacteraceae</taxon>
        <taxon>Hymenobacter</taxon>
    </lineage>
</organism>
<feature type="domain" description="RES" evidence="1">
    <location>
        <begin position="149"/>
        <end position="289"/>
    </location>
</feature>
<accession>A0ABY7PVA1</accession>
<gene>
    <name evidence="2" type="ORF">O9Z63_20480</name>
</gene>
<dbReference type="EMBL" id="CP115397">
    <property type="protein sequence ID" value="WBO86862.1"/>
    <property type="molecule type" value="Genomic_DNA"/>
</dbReference>
<proteinExistence type="predicted"/>
<keyword evidence="3" id="KW-1185">Reference proteome</keyword>